<name>A0A1M6IZF8_9FIRM</name>
<dbReference type="Gene3D" id="2.60.40.420">
    <property type="entry name" value="Cupredoxins - blue copper proteins"/>
    <property type="match status" value="1"/>
</dbReference>
<dbReference type="RefSeq" id="WP_149735161.1">
    <property type="nucleotide sequence ID" value="NZ_FQZD01000020.1"/>
</dbReference>
<dbReference type="OrthoDB" id="9800141at2"/>
<dbReference type="Proteomes" id="UP000322917">
    <property type="component" value="Unassembled WGS sequence"/>
</dbReference>
<gene>
    <name evidence="1" type="ORF">SAMN02745170_02440</name>
</gene>
<accession>A0A1M6IZF8</accession>
<evidence type="ECO:0000313" key="1">
    <source>
        <dbReference type="EMBL" id="SHJ39777.1"/>
    </source>
</evidence>
<dbReference type="EMBL" id="FQZD01000020">
    <property type="protein sequence ID" value="SHJ39777.1"/>
    <property type="molecule type" value="Genomic_DNA"/>
</dbReference>
<protein>
    <submittedName>
        <fullName evidence="1">Plastocyanin domain-containing protein</fullName>
    </submittedName>
</protein>
<dbReference type="AlphaFoldDB" id="A0A1M6IZF8"/>
<evidence type="ECO:0000313" key="2">
    <source>
        <dbReference type="Proteomes" id="UP000322917"/>
    </source>
</evidence>
<sequence>MKASGLFSAMTAKSWLKPAGICVLLAGMALAGRGALGGVDLPWLVAQANAADETTLSKAQVANGVQTLHLHANSTGYTPKVLFVQKNIPIRLIIQVDRLTDANNEILLPGLKLRKKLLPGENVWELPPPTADLPFNSWTGTLPGLIKVTGDLTALQPAEYQKTLSEAPPGRTWQETAAKATMSDLYGADLSQFPPNALIRKAKIIAERQTISTRVTGTAAEPLVLVLEKNLPAAITLTAAQGQRPQDLWEIADLASRRVVTSFTLPPGGTTVPFLSPSGGKFGIFRDKKMMKLLIVCDNLDAIEPAELHRTLLGNY</sequence>
<organism evidence="1 2">
    <name type="scientific">Propionispora hippei DSM 15287</name>
    <dbReference type="NCBI Taxonomy" id="1123003"/>
    <lineage>
        <taxon>Bacteria</taxon>
        <taxon>Bacillati</taxon>
        <taxon>Bacillota</taxon>
        <taxon>Negativicutes</taxon>
        <taxon>Selenomonadales</taxon>
        <taxon>Sporomusaceae</taxon>
        <taxon>Propionispora</taxon>
    </lineage>
</organism>
<proteinExistence type="predicted"/>
<reference evidence="1 2" key="1">
    <citation type="submission" date="2016-11" db="EMBL/GenBank/DDBJ databases">
        <authorList>
            <person name="Varghese N."/>
            <person name="Submissions S."/>
        </authorList>
    </citation>
    <scope>NUCLEOTIDE SEQUENCE [LARGE SCALE GENOMIC DNA]</scope>
    <source>
        <strain evidence="1 2">DSM 15287</strain>
    </source>
</reference>
<dbReference type="InterPro" id="IPR008972">
    <property type="entry name" value="Cupredoxin"/>
</dbReference>
<keyword evidence="2" id="KW-1185">Reference proteome</keyword>